<evidence type="ECO:0000313" key="1">
    <source>
        <dbReference type="EMBL" id="CAI44174.1"/>
    </source>
</evidence>
<dbReference type="Proteomes" id="UP000001777">
    <property type="component" value="Segment"/>
</dbReference>
<accession>Q50I52</accession>
<protein>
    <submittedName>
        <fullName evidence="1">Uncharacterized protein</fullName>
    </submittedName>
</protein>
<sequence length="74" mass="8316">MSAPTFFLMSSKSEKEKIPALDQEFSAKLFVALNDLAMALATCESEEVRKSEVYQTAQEVIKVLKSIKRKSEKS</sequence>
<name>Q50I52_9VIRU</name>
<reference evidence="1 2" key="1">
    <citation type="journal article" date="2005" name="Virology">
        <title>A novel rudivirus, ARV1, of the hyperthermophilic archaeal genus Acidianus.</title>
        <authorList>
            <person name="Vestergaard G."/>
            <person name="Haring M."/>
            <person name="Peng X."/>
            <person name="Rachel R."/>
            <person name="Garrett R.A."/>
            <person name="Prangishvili D."/>
        </authorList>
    </citation>
    <scope>NUCLEOTIDE SEQUENCE</scope>
</reference>
<dbReference type="OrthoDB" id="39875at10239"/>
<keyword evidence="2" id="KW-1185">Reference proteome</keyword>
<organism evidence="1 2">
    <name type="scientific">Acidianus rod-shaped virus 1</name>
    <dbReference type="NCBI Taxonomy" id="309181"/>
    <lineage>
        <taxon>Viruses</taxon>
        <taxon>Adnaviria</taxon>
        <taxon>Zilligvirae</taxon>
        <taxon>Taleaviricota</taxon>
        <taxon>Tokiviricetes</taxon>
        <taxon>Ligamenvirales</taxon>
        <taxon>Rudiviridae</taxon>
        <taxon>Itarudivirus</taxon>
        <taxon>Itarudivirus pozzuoliense</taxon>
        <taxon>Itarudivirus ARV1</taxon>
    </lineage>
</organism>
<dbReference type="RefSeq" id="YP_001542636.1">
    <property type="nucleotide sequence ID" value="NC_009965.1"/>
</dbReference>
<proteinExistence type="predicted"/>
<dbReference type="EMBL" id="AJ875026">
    <property type="protein sequence ID" value="CAI44174.1"/>
    <property type="molecule type" value="Genomic_DNA"/>
</dbReference>
<dbReference type="KEGG" id="vg:5729558"/>
<evidence type="ECO:0000313" key="2">
    <source>
        <dbReference type="Proteomes" id="UP000001777"/>
    </source>
</evidence>
<dbReference type="GeneID" id="5729558"/>